<dbReference type="RefSeq" id="WP_119658152.1">
    <property type="nucleotide sequence ID" value="NZ_QUAL01000012.1"/>
</dbReference>
<feature type="domain" description="HTH gntR-type" evidence="4">
    <location>
        <begin position="13"/>
        <end position="81"/>
    </location>
</feature>
<accession>A0A418KWP7</accession>
<evidence type="ECO:0000259" key="4">
    <source>
        <dbReference type="PROSITE" id="PS50949"/>
    </source>
</evidence>
<evidence type="ECO:0000256" key="2">
    <source>
        <dbReference type="ARBA" id="ARBA00023125"/>
    </source>
</evidence>
<evidence type="ECO:0000256" key="3">
    <source>
        <dbReference type="ARBA" id="ARBA00023163"/>
    </source>
</evidence>
<proteinExistence type="predicted"/>
<dbReference type="Proteomes" id="UP000284057">
    <property type="component" value="Unassembled WGS sequence"/>
</dbReference>
<dbReference type="Pfam" id="PF00392">
    <property type="entry name" value="GntR"/>
    <property type="match status" value="1"/>
</dbReference>
<dbReference type="InterPro" id="IPR036388">
    <property type="entry name" value="WH-like_DNA-bd_sf"/>
</dbReference>
<dbReference type="GO" id="GO:0045892">
    <property type="term" value="P:negative regulation of DNA-templated transcription"/>
    <property type="evidence" value="ECO:0007669"/>
    <property type="project" value="TreeGrafter"/>
</dbReference>
<dbReference type="PANTHER" id="PTHR44846:SF17">
    <property type="entry name" value="GNTR-FAMILY TRANSCRIPTIONAL REGULATOR"/>
    <property type="match status" value="1"/>
</dbReference>
<keyword evidence="2" id="KW-0238">DNA-binding</keyword>
<keyword evidence="3" id="KW-0804">Transcription</keyword>
<dbReference type="OrthoDB" id="4338617at2"/>
<dbReference type="PANTHER" id="PTHR44846">
    <property type="entry name" value="MANNOSYL-D-GLYCERATE TRANSPORT/METABOLISM SYSTEM REPRESSOR MNGR-RELATED"/>
    <property type="match status" value="1"/>
</dbReference>
<dbReference type="EMBL" id="QUAL01000012">
    <property type="protein sequence ID" value="RIQ36977.1"/>
    <property type="molecule type" value="Genomic_DNA"/>
</dbReference>
<dbReference type="CDD" id="cd07377">
    <property type="entry name" value="WHTH_GntR"/>
    <property type="match status" value="1"/>
</dbReference>
<gene>
    <name evidence="5" type="ORF">DY240_01195</name>
</gene>
<dbReference type="GO" id="GO:0003677">
    <property type="term" value="F:DNA binding"/>
    <property type="evidence" value="ECO:0007669"/>
    <property type="project" value="UniProtKB-KW"/>
</dbReference>
<keyword evidence="1" id="KW-0805">Transcription regulation</keyword>
<dbReference type="AlphaFoldDB" id="A0A418KWP7"/>
<dbReference type="InterPro" id="IPR036390">
    <property type="entry name" value="WH_DNA-bd_sf"/>
</dbReference>
<sequence>MNTPGQIDPDAREFPYQQLAKLLRHRIERGDLKDLERLPSIAQFTDEYNLSVGTVRRALGILVGDGLLDILPQRGIFRACATEPATDTTRP</sequence>
<dbReference type="PROSITE" id="PS50949">
    <property type="entry name" value="HTH_GNTR"/>
    <property type="match status" value="1"/>
</dbReference>
<evidence type="ECO:0000256" key="1">
    <source>
        <dbReference type="ARBA" id="ARBA00023015"/>
    </source>
</evidence>
<evidence type="ECO:0000313" key="6">
    <source>
        <dbReference type="Proteomes" id="UP000284057"/>
    </source>
</evidence>
<dbReference type="GO" id="GO:0003700">
    <property type="term" value="F:DNA-binding transcription factor activity"/>
    <property type="evidence" value="ECO:0007669"/>
    <property type="project" value="InterPro"/>
</dbReference>
<evidence type="ECO:0000313" key="5">
    <source>
        <dbReference type="EMBL" id="RIQ36977.1"/>
    </source>
</evidence>
<organism evidence="5 6">
    <name type="scientific">Jiangella rhizosphaerae</name>
    <dbReference type="NCBI Taxonomy" id="2293569"/>
    <lineage>
        <taxon>Bacteria</taxon>
        <taxon>Bacillati</taxon>
        <taxon>Actinomycetota</taxon>
        <taxon>Actinomycetes</taxon>
        <taxon>Jiangellales</taxon>
        <taxon>Jiangellaceae</taxon>
        <taxon>Jiangella</taxon>
    </lineage>
</organism>
<protein>
    <submittedName>
        <fullName evidence="5">GntR family transcriptional regulator</fullName>
    </submittedName>
</protein>
<dbReference type="SUPFAM" id="SSF46785">
    <property type="entry name" value="Winged helix' DNA-binding domain"/>
    <property type="match status" value="1"/>
</dbReference>
<reference evidence="5 6" key="1">
    <citation type="submission" date="2018-09" db="EMBL/GenBank/DDBJ databases">
        <title>Isolation, diversity and antifungal activity of actinobacteria from wheat.</title>
        <authorList>
            <person name="Han C."/>
        </authorList>
    </citation>
    <scope>NUCLEOTIDE SEQUENCE [LARGE SCALE GENOMIC DNA]</scope>
    <source>
        <strain evidence="5 6">NEAU-YY265</strain>
    </source>
</reference>
<comment type="caution">
    <text evidence="5">The sequence shown here is derived from an EMBL/GenBank/DDBJ whole genome shotgun (WGS) entry which is preliminary data.</text>
</comment>
<dbReference type="InterPro" id="IPR050679">
    <property type="entry name" value="Bact_HTH_transcr_reg"/>
</dbReference>
<keyword evidence="6" id="KW-1185">Reference proteome</keyword>
<dbReference type="SMART" id="SM00345">
    <property type="entry name" value="HTH_GNTR"/>
    <property type="match status" value="1"/>
</dbReference>
<name>A0A418KWP7_9ACTN</name>
<dbReference type="Gene3D" id="1.10.10.10">
    <property type="entry name" value="Winged helix-like DNA-binding domain superfamily/Winged helix DNA-binding domain"/>
    <property type="match status" value="1"/>
</dbReference>
<dbReference type="InterPro" id="IPR000524">
    <property type="entry name" value="Tscrpt_reg_HTH_GntR"/>
</dbReference>